<dbReference type="PANTHER" id="PTHR19143">
    <property type="entry name" value="FIBRINOGEN/TENASCIN/ANGIOPOEITIN"/>
    <property type="match status" value="1"/>
</dbReference>
<evidence type="ECO:0000259" key="3">
    <source>
        <dbReference type="PROSITE" id="PS51406"/>
    </source>
</evidence>
<dbReference type="EMBL" id="CAJHNH020000224">
    <property type="protein sequence ID" value="CAG5116212.1"/>
    <property type="molecule type" value="Genomic_DNA"/>
</dbReference>
<accession>A0A8S3YLE4</accession>
<protein>
    <recommendedName>
        <fullName evidence="3">Fibrinogen C-terminal domain-containing protein</fullName>
    </recommendedName>
</protein>
<organism evidence="4 5">
    <name type="scientific">Candidula unifasciata</name>
    <dbReference type="NCBI Taxonomy" id="100452"/>
    <lineage>
        <taxon>Eukaryota</taxon>
        <taxon>Metazoa</taxon>
        <taxon>Spiralia</taxon>
        <taxon>Lophotrochozoa</taxon>
        <taxon>Mollusca</taxon>
        <taxon>Gastropoda</taxon>
        <taxon>Heterobranchia</taxon>
        <taxon>Euthyneura</taxon>
        <taxon>Panpulmonata</taxon>
        <taxon>Eupulmonata</taxon>
        <taxon>Stylommatophora</taxon>
        <taxon>Helicina</taxon>
        <taxon>Helicoidea</taxon>
        <taxon>Geomitridae</taxon>
        <taxon>Candidula</taxon>
    </lineage>
</organism>
<dbReference type="GO" id="GO:0005615">
    <property type="term" value="C:extracellular space"/>
    <property type="evidence" value="ECO:0007669"/>
    <property type="project" value="TreeGrafter"/>
</dbReference>
<feature type="signal peptide" evidence="2">
    <location>
        <begin position="1"/>
        <end position="16"/>
    </location>
</feature>
<dbReference type="PROSITE" id="PS00514">
    <property type="entry name" value="FIBRINOGEN_C_1"/>
    <property type="match status" value="1"/>
</dbReference>
<dbReference type="SMART" id="SM00186">
    <property type="entry name" value="FBG"/>
    <property type="match status" value="1"/>
</dbReference>
<feature type="chain" id="PRO_5035779133" description="Fibrinogen C-terminal domain-containing protein" evidence="2">
    <location>
        <begin position="17"/>
        <end position="228"/>
    </location>
</feature>
<dbReference type="InterPro" id="IPR014716">
    <property type="entry name" value="Fibrinogen_a/b/g_C_1"/>
</dbReference>
<dbReference type="AlphaFoldDB" id="A0A8S3YLE4"/>
<dbReference type="Proteomes" id="UP000678393">
    <property type="component" value="Unassembled WGS sequence"/>
</dbReference>
<dbReference type="OrthoDB" id="6077367at2759"/>
<keyword evidence="2" id="KW-0732">Signal</keyword>
<dbReference type="InterPro" id="IPR036056">
    <property type="entry name" value="Fibrinogen-like_C"/>
</dbReference>
<evidence type="ECO:0000256" key="2">
    <source>
        <dbReference type="SAM" id="SignalP"/>
    </source>
</evidence>
<gene>
    <name evidence="4" type="ORF">CUNI_LOCUS1770</name>
</gene>
<comment type="caution">
    <text evidence="4">The sequence shown here is derived from an EMBL/GenBank/DDBJ whole genome shotgun (WGS) entry which is preliminary data.</text>
</comment>
<name>A0A8S3YLE4_9EUPU</name>
<dbReference type="PROSITE" id="PS51406">
    <property type="entry name" value="FIBRINOGEN_C_2"/>
    <property type="match status" value="1"/>
</dbReference>
<feature type="non-terminal residue" evidence="4">
    <location>
        <position position="1"/>
    </location>
</feature>
<dbReference type="InterPro" id="IPR020837">
    <property type="entry name" value="Fibrinogen_CS"/>
</dbReference>
<evidence type="ECO:0000256" key="1">
    <source>
        <dbReference type="ARBA" id="ARBA00023157"/>
    </source>
</evidence>
<reference evidence="4" key="1">
    <citation type="submission" date="2021-04" db="EMBL/GenBank/DDBJ databases">
        <authorList>
            <consortium name="Molecular Ecology Group"/>
        </authorList>
    </citation>
    <scope>NUCLEOTIDE SEQUENCE</scope>
</reference>
<dbReference type="SUPFAM" id="SSF56496">
    <property type="entry name" value="Fibrinogen C-terminal domain-like"/>
    <property type="match status" value="1"/>
</dbReference>
<proteinExistence type="predicted"/>
<feature type="domain" description="Fibrinogen C-terminal" evidence="3">
    <location>
        <begin position="29"/>
        <end position="228"/>
    </location>
</feature>
<evidence type="ECO:0000313" key="5">
    <source>
        <dbReference type="Proteomes" id="UP000678393"/>
    </source>
</evidence>
<dbReference type="InterPro" id="IPR050373">
    <property type="entry name" value="Fibrinogen_C-term_domain"/>
</dbReference>
<evidence type="ECO:0000313" key="4">
    <source>
        <dbReference type="EMBL" id="CAG5116212.1"/>
    </source>
</evidence>
<keyword evidence="1" id="KW-1015">Disulfide bond</keyword>
<dbReference type="Pfam" id="PF00147">
    <property type="entry name" value="Fibrinogen_C"/>
    <property type="match status" value="1"/>
</dbReference>
<keyword evidence="5" id="KW-1185">Reference proteome</keyword>
<dbReference type="Gene3D" id="3.90.215.10">
    <property type="entry name" value="Gamma Fibrinogen, chain A, domain 1"/>
    <property type="match status" value="1"/>
</dbReference>
<sequence length="228" mass="26089">FFLLLFILLSSNSVCLLNISNNLVVSMIGKSIGLMTSCYRGMPSLNPRVKFNLWNKTVVLCDPQTDGGGWVVIQRRKKGDVNFFRSWNDYKKGFGTADSDYWIGNDNIHDLTSQGYNELRVDFEIDGETSYGQWSYFNVSDEESNYRLTISGISGTIFDNLLENNDEIFKTYDRNDYNQCARNNRAGWWFRGCGPSNLNGVWGAQDRSAIAWGDDKKFSSVEMKVRYS</sequence>
<dbReference type="InterPro" id="IPR002181">
    <property type="entry name" value="Fibrinogen_a/b/g_C_dom"/>
</dbReference>